<evidence type="ECO:0000313" key="3">
    <source>
        <dbReference type="EMBL" id="HIS48440.1"/>
    </source>
</evidence>
<dbReference type="Proteomes" id="UP000823927">
    <property type="component" value="Unassembled WGS sequence"/>
</dbReference>
<feature type="domain" description="HTH merR-type" evidence="2">
    <location>
        <begin position="7"/>
        <end position="76"/>
    </location>
</feature>
<proteinExistence type="predicted"/>
<evidence type="ECO:0000256" key="1">
    <source>
        <dbReference type="ARBA" id="ARBA00023125"/>
    </source>
</evidence>
<comment type="caution">
    <text evidence="3">The sequence shown here is derived from an EMBL/GenBank/DDBJ whole genome shotgun (WGS) entry which is preliminary data.</text>
</comment>
<reference evidence="3" key="2">
    <citation type="journal article" date="2021" name="PeerJ">
        <title>Extensive microbial diversity within the chicken gut microbiome revealed by metagenomics and culture.</title>
        <authorList>
            <person name="Gilroy R."/>
            <person name="Ravi A."/>
            <person name="Getino M."/>
            <person name="Pursley I."/>
            <person name="Horton D.L."/>
            <person name="Alikhan N.F."/>
            <person name="Baker D."/>
            <person name="Gharbi K."/>
            <person name="Hall N."/>
            <person name="Watson M."/>
            <person name="Adriaenssens E.M."/>
            <person name="Foster-Nyarko E."/>
            <person name="Jarju S."/>
            <person name="Secka A."/>
            <person name="Antonio M."/>
            <person name="Oren A."/>
            <person name="Chaudhuri R.R."/>
            <person name="La Ragione R."/>
            <person name="Hildebrand F."/>
            <person name="Pallen M.J."/>
        </authorList>
    </citation>
    <scope>NUCLEOTIDE SEQUENCE</scope>
    <source>
        <strain evidence="3">CHK178-757</strain>
    </source>
</reference>
<dbReference type="PANTHER" id="PTHR30204">
    <property type="entry name" value="REDOX-CYCLING DRUG-SENSING TRANSCRIPTIONAL ACTIVATOR SOXR"/>
    <property type="match status" value="1"/>
</dbReference>
<gene>
    <name evidence="3" type="ORF">IAB46_12985</name>
</gene>
<dbReference type="PROSITE" id="PS50937">
    <property type="entry name" value="HTH_MERR_2"/>
    <property type="match status" value="1"/>
</dbReference>
<dbReference type="InterPro" id="IPR047057">
    <property type="entry name" value="MerR_fam"/>
</dbReference>
<dbReference type="PANTHER" id="PTHR30204:SF85">
    <property type="entry name" value="MULTIDRUG-EFFLUX TRANSPORTER 2 REGULATOR"/>
    <property type="match status" value="1"/>
</dbReference>
<dbReference type="SMART" id="SM00422">
    <property type="entry name" value="HTH_MERR"/>
    <property type="match status" value="1"/>
</dbReference>
<keyword evidence="1" id="KW-0238">DNA-binding</keyword>
<dbReference type="InterPro" id="IPR011256">
    <property type="entry name" value="Reg_factor_effector_dom_sf"/>
</dbReference>
<protein>
    <submittedName>
        <fullName evidence="3">MerR family transcriptional regulator</fullName>
    </submittedName>
</protein>
<dbReference type="Pfam" id="PF13411">
    <property type="entry name" value="MerR_1"/>
    <property type="match status" value="1"/>
</dbReference>
<sequence length="288" mass="33602">MKEFDKGLTAAKFAALHRINKSTLLYYDEIGLFSPAIKKPNGYRYYTYRQSSRLEMILTFRELGMSIDEIREYINEPSIEGLVEVLQEKILETDVAISRMKEIRKLMTDRKTQLEGLLHLDFSKIELVRCPEEYLLVSPYEEEGNPDGEALSAIEHARKFHTHRMFNHAFGVIMNRESFEKGEFDRYDSYFTKVENPSRALALRRQDKDRSGFFIKPAGTYMRAFCVGSWDKIPETYRRMLDYAGKHHLTFSGHAFEEGVNEMAARSWDDYVTQITVRVETGEEGPKN</sequence>
<dbReference type="EMBL" id="DVIT01000056">
    <property type="protein sequence ID" value="HIS48440.1"/>
    <property type="molecule type" value="Genomic_DNA"/>
</dbReference>
<organism evidence="3 4">
    <name type="scientific">Candidatus Scybalocola faecigallinarum</name>
    <dbReference type="NCBI Taxonomy" id="2840941"/>
    <lineage>
        <taxon>Bacteria</taxon>
        <taxon>Bacillati</taxon>
        <taxon>Bacillota</taxon>
        <taxon>Clostridia</taxon>
        <taxon>Lachnospirales</taxon>
        <taxon>Lachnospiraceae</taxon>
        <taxon>Lachnospiraceae incertae sedis</taxon>
        <taxon>Candidatus Scybalocola (ex Gilroy et al. 2021)</taxon>
    </lineage>
</organism>
<reference evidence="3" key="1">
    <citation type="submission" date="2020-10" db="EMBL/GenBank/DDBJ databases">
        <authorList>
            <person name="Gilroy R."/>
        </authorList>
    </citation>
    <scope>NUCLEOTIDE SEQUENCE</scope>
    <source>
        <strain evidence="3">CHK178-757</strain>
    </source>
</reference>
<dbReference type="Gene3D" id="3.20.80.10">
    <property type="entry name" value="Regulatory factor, effector binding domain"/>
    <property type="match status" value="1"/>
</dbReference>
<dbReference type="GO" id="GO:0003677">
    <property type="term" value="F:DNA binding"/>
    <property type="evidence" value="ECO:0007669"/>
    <property type="project" value="UniProtKB-KW"/>
</dbReference>
<evidence type="ECO:0000259" key="2">
    <source>
        <dbReference type="PROSITE" id="PS50937"/>
    </source>
</evidence>
<dbReference type="SUPFAM" id="SSF55136">
    <property type="entry name" value="Probable bacterial effector-binding domain"/>
    <property type="match status" value="1"/>
</dbReference>
<dbReference type="InterPro" id="IPR009061">
    <property type="entry name" value="DNA-bd_dom_put_sf"/>
</dbReference>
<dbReference type="SUPFAM" id="SSF46955">
    <property type="entry name" value="Putative DNA-binding domain"/>
    <property type="match status" value="1"/>
</dbReference>
<dbReference type="Gene3D" id="1.10.1660.10">
    <property type="match status" value="1"/>
</dbReference>
<accession>A0A9D1F6N1</accession>
<evidence type="ECO:0000313" key="4">
    <source>
        <dbReference type="Proteomes" id="UP000823927"/>
    </source>
</evidence>
<dbReference type="InterPro" id="IPR000551">
    <property type="entry name" value="MerR-type_HTH_dom"/>
</dbReference>
<dbReference type="GO" id="GO:0003700">
    <property type="term" value="F:DNA-binding transcription factor activity"/>
    <property type="evidence" value="ECO:0007669"/>
    <property type="project" value="InterPro"/>
</dbReference>
<name>A0A9D1F6N1_9FIRM</name>
<dbReference type="AlphaFoldDB" id="A0A9D1F6N1"/>